<organism evidence="15 16">
    <name type="scientific">Galemys pyrenaicus</name>
    <name type="common">Iberian desman</name>
    <name type="synonym">Pyrenean desman</name>
    <dbReference type="NCBI Taxonomy" id="202257"/>
    <lineage>
        <taxon>Eukaryota</taxon>
        <taxon>Metazoa</taxon>
        <taxon>Chordata</taxon>
        <taxon>Craniata</taxon>
        <taxon>Vertebrata</taxon>
        <taxon>Euteleostomi</taxon>
        <taxon>Mammalia</taxon>
        <taxon>Eutheria</taxon>
        <taxon>Laurasiatheria</taxon>
        <taxon>Eulipotyphla</taxon>
        <taxon>Talpidae</taxon>
        <taxon>Galemys</taxon>
    </lineage>
</organism>
<dbReference type="InterPro" id="IPR050339">
    <property type="entry name" value="CC_SR_Kinase"/>
</dbReference>
<dbReference type="PANTHER" id="PTHR11042">
    <property type="entry name" value="EUKARYOTIC TRANSLATION INITIATION FACTOR 2-ALPHA KINASE EIF2-ALPHA KINASE -RELATED"/>
    <property type="match status" value="1"/>
</dbReference>
<dbReference type="InterPro" id="IPR036621">
    <property type="entry name" value="Anticodon-bd_dom_sf"/>
</dbReference>
<dbReference type="Gene3D" id="3.40.50.800">
    <property type="entry name" value="Anticodon-binding domain"/>
    <property type="match status" value="1"/>
</dbReference>
<feature type="compositionally biased region" description="Low complexity" evidence="12">
    <location>
        <begin position="75"/>
        <end position="87"/>
    </location>
</feature>
<sequence>RPEPEPEHKGAPLAWRTHWDPGHWGRLQTQPTASTQTPVAAWSPAHRSGRVEPRPQIRPDGAPPTDPAGWSPAHRSASAWSPAPGAGPWRGAGPGSTAATARQAFPGHPGAMAGGRGAPGRGRDEPSESYPQRQDHELQALEAIYGADFQDLRPDAYEPAKEPPEINLVLYPQGLTGEEVYVKVDLRVKCPPTYPDVVPEIELKNAKGLSNESVNLLKSRLEEVAKKHCGEVMIFELAYYVQSFLSEHNKPPPKSFHEEMLERRAQEEQQRLLEAKQKEEQEQREILHEIQRRKEEIKEEKKRKEMAKQERLEIAGFTNQDQTSRKDLGGHRTAAILHGSSPDFVGNGKHRTNSSGRSRRERQYSLCSSEDSPGSCETLYFSVGSPDQLMVHKGKCIATGGFVLLYEWVLQWQKKIGPYLTCQEKEKIDKCKRQIQGAETEFSSLVKLSHLNVVRYFAMNLKEQDNSIVVDILVEHINGVSLAAHLSHTGPIPVHQLRRYAAQLLSGLDYLHSNSVVHKVLSSSNVLVDAEGTIKITDYSISKRLADICREDVFEQTRVRFSDSALPYKTGKKGDVWRLGLLLLSLSQGQECGEYPVIIPSDLPADFQDFLKKCVCLDDKERWSPQQLLKHSFINPQPKMPLVEQSPEDSGGQDYVETVIPSNQLPSASFFSETQRQFSRYFIEFEELQLLGKGAFGAVIKVQNKLDGCCYAVKRIPINPASKHFRRIKGEVTLLSRLHHENIVRYYNAWIEKHERPAGRGAPPWDTGPQAQNGQALPQLKVGDTDSDSPDSIEAAAPPPILSSSVEWSTSAERSASARFPASGADSSSDEDDEEEHDGVFSQSFLPASDSESDIIFDNEDENSKSQNQVGDCSGKNACRESEPSVTTAAVHYLYIQMEYCEKSTLRDTIDQGLYQDTTRLWRLFREILDGLAYIHEKADGKQDDTTDHLIKSDPSGHLTGMVGTALYVSPEVQGSTKSTYNQKVDLFSLGIIFFEMSYHPMVTASERIFVLNQLRDPACPKFPEDFDDGEHTKQKSVISWLLNHDPAKRPTATELLKSELLPPPQMEESELHEVLHHTLANVDGKAYRTMMAQIFSQRISPAIDYTYDSDILKGSFSIRTAKAQQHVCETIVRIFKRHGAVQLCTPLLLPRNRRVYEHNEAALFMDHSGMLVMLPFDLRVPFARYVARNNISNLKRYCIERVFRPRKLDRFHPKELLECAFDIVTSTTNSSLPTAETIYIIYEIIQEFPALQERNYSIYLNHTMLLKAILLHCGIPEDKLNQVYVILYDAVLCRLYKFIEQKGDLQDLTPTINSLIKQKTGVAQLVKYGLKDLEEVVGLLKKLGVKLQVLVNLGLVYKVQQHNGIIFQFVAFIRRRQRAISEILAAGGRYDLLIPQFRGPQALGPVPTAIGVSIAIDKISAAVLNVEEPVTLSSCDLLVVSVGQMSMSRAINITQKLWAAGITAEIMYDWSQSQEELQEYCRHHEITYVALVSDKEGSHVKVKSFEKERQTEKRVLESDLVDHVVQKLRIKVSDERTSREASDNLAVQNLKGSYSNASGLFEIHGAAVVPIVSVIAPEKLSASTRRRYETQVQTRLQTSLANLHQKSNEIEILAWDADEQAFNTTVKQLLSRLPKQRYLKLVCDEIFNIKVEKKVSVLFLYSYRDDYYRILF</sequence>
<dbReference type="PROSITE" id="PS00107">
    <property type="entry name" value="PROTEIN_KINASE_ATP"/>
    <property type="match status" value="1"/>
</dbReference>
<feature type="compositionally biased region" description="Acidic residues" evidence="12">
    <location>
        <begin position="828"/>
        <end position="837"/>
    </location>
</feature>
<dbReference type="EC" id="2.7.11.1" evidence="1"/>
<dbReference type="InterPro" id="IPR024435">
    <property type="entry name" value="HisRS-related_dom"/>
</dbReference>
<dbReference type="InterPro" id="IPR011009">
    <property type="entry name" value="Kinase-like_dom_sf"/>
</dbReference>
<evidence type="ECO:0000259" key="13">
    <source>
        <dbReference type="PROSITE" id="PS50011"/>
    </source>
</evidence>
<dbReference type="InterPro" id="IPR016255">
    <property type="entry name" value="Gcn2"/>
</dbReference>
<dbReference type="FunFam" id="3.40.50.800:FF:000009">
    <property type="entry name" value="Eukaryotic translation initiation factor 2-alpha kinase"/>
    <property type="match status" value="1"/>
</dbReference>
<evidence type="ECO:0000256" key="7">
    <source>
        <dbReference type="ARBA" id="ARBA00047899"/>
    </source>
</evidence>
<feature type="compositionally biased region" description="Polar residues" evidence="12">
    <location>
        <begin position="27"/>
        <end position="38"/>
    </location>
</feature>
<dbReference type="PROSITE" id="PS50011">
    <property type="entry name" value="PROTEIN_KINASE_DOM"/>
    <property type="match status" value="2"/>
</dbReference>
<comment type="catalytic activity">
    <reaction evidence="7">
        <text>L-threonyl-[protein] + ATP = O-phospho-L-threonyl-[protein] + ADP + H(+)</text>
        <dbReference type="Rhea" id="RHEA:46608"/>
        <dbReference type="Rhea" id="RHEA-COMP:11060"/>
        <dbReference type="Rhea" id="RHEA-COMP:11605"/>
        <dbReference type="ChEBI" id="CHEBI:15378"/>
        <dbReference type="ChEBI" id="CHEBI:30013"/>
        <dbReference type="ChEBI" id="CHEBI:30616"/>
        <dbReference type="ChEBI" id="CHEBI:61977"/>
        <dbReference type="ChEBI" id="CHEBI:456216"/>
        <dbReference type="EC" id="2.7.11.1"/>
    </reaction>
</comment>
<dbReference type="InterPro" id="IPR016135">
    <property type="entry name" value="UBQ-conjugating_enzyme/RWD"/>
</dbReference>
<feature type="domain" description="RWD" evidence="14">
    <location>
        <begin position="136"/>
        <end position="248"/>
    </location>
</feature>
<feature type="binding site" evidence="10">
    <location>
        <begin position="691"/>
        <end position="699"/>
    </location>
    <ligand>
        <name>ATP</name>
        <dbReference type="ChEBI" id="CHEBI:30616"/>
    </ligand>
</feature>
<dbReference type="OrthoDB" id="6778822at2759"/>
<feature type="active site" description="Proton acceptor" evidence="9">
    <location>
        <position position="940"/>
    </location>
</feature>
<evidence type="ECO:0000256" key="1">
    <source>
        <dbReference type="ARBA" id="ARBA00012513"/>
    </source>
</evidence>
<dbReference type="Proteomes" id="UP000700334">
    <property type="component" value="Unassembled WGS sequence"/>
</dbReference>
<evidence type="ECO:0000256" key="6">
    <source>
        <dbReference type="ARBA" id="ARBA00022840"/>
    </source>
</evidence>
<dbReference type="Gene3D" id="3.30.930.10">
    <property type="entry name" value="Bira Bifunctional Protein, Domain 2"/>
    <property type="match status" value="1"/>
</dbReference>
<dbReference type="SUPFAM" id="SSF56112">
    <property type="entry name" value="Protein kinase-like (PK-like)"/>
    <property type="match status" value="2"/>
</dbReference>
<keyword evidence="16" id="KW-1185">Reference proteome</keyword>
<evidence type="ECO:0000256" key="8">
    <source>
        <dbReference type="ARBA" id="ARBA00048679"/>
    </source>
</evidence>
<feature type="compositionally biased region" description="Polar residues" evidence="12">
    <location>
        <begin position="802"/>
        <end position="814"/>
    </location>
</feature>
<dbReference type="InterPro" id="IPR045864">
    <property type="entry name" value="aa-tRNA-synth_II/BPL/LPL"/>
</dbReference>
<keyword evidence="5 15" id="KW-0418">Kinase</keyword>
<evidence type="ECO:0000256" key="11">
    <source>
        <dbReference type="PROSITE-ProRule" id="PRU10141"/>
    </source>
</evidence>
<dbReference type="CDD" id="cd23823">
    <property type="entry name" value="RWD_GCN2"/>
    <property type="match status" value="1"/>
</dbReference>
<feature type="non-terminal residue" evidence="15">
    <location>
        <position position="1"/>
    </location>
</feature>
<keyword evidence="2" id="KW-0723">Serine/threonine-protein kinase</keyword>
<evidence type="ECO:0000256" key="4">
    <source>
        <dbReference type="ARBA" id="ARBA00022741"/>
    </source>
</evidence>
<feature type="domain" description="Protein kinase" evidence="13">
    <location>
        <begin position="685"/>
        <end position="1062"/>
    </location>
</feature>
<feature type="region of interest" description="Disordered" evidence="12">
    <location>
        <begin position="250"/>
        <end position="269"/>
    </location>
</feature>
<dbReference type="Gene3D" id="1.10.510.10">
    <property type="entry name" value="Transferase(Phosphotransferase) domain 1"/>
    <property type="match status" value="3"/>
</dbReference>
<proteinExistence type="predicted"/>
<evidence type="ECO:0000256" key="9">
    <source>
        <dbReference type="PIRSR" id="PIRSR000660-1"/>
    </source>
</evidence>
<feature type="region of interest" description="Disordered" evidence="12">
    <location>
        <begin position="780"/>
        <end position="845"/>
    </location>
</feature>
<dbReference type="GO" id="GO:0005829">
    <property type="term" value="C:cytosol"/>
    <property type="evidence" value="ECO:0007669"/>
    <property type="project" value="TreeGrafter"/>
</dbReference>
<keyword evidence="3" id="KW-0808">Transferase</keyword>
<dbReference type="PANTHER" id="PTHR11042:SF136">
    <property type="entry name" value="EIF-2-ALPHA KINASE GCN2"/>
    <property type="match status" value="1"/>
</dbReference>
<comment type="catalytic activity">
    <reaction evidence="8">
        <text>L-seryl-[protein] + ATP = O-phospho-L-seryl-[protein] + ADP + H(+)</text>
        <dbReference type="Rhea" id="RHEA:17989"/>
        <dbReference type="Rhea" id="RHEA-COMP:9863"/>
        <dbReference type="Rhea" id="RHEA-COMP:11604"/>
        <dbReference type="ChEBI" id="CHEBI:15378"/>
        <dbReference type="ChEBI" id="CHEBI:29999"/>
        <dbReference type="ChEBI" id="CHEBI:30616"/>
        <dbReference type="ChEBI" id="CHEBI:83421"/>
        <dbReference type="ChEBI" id="CHEBI:456216"/>
        <dbReference type="EC" id="2.7.11.1"/>
    </reaction>
</comment>
<dbReference type="PIRSF" id="PIRSF000660">
    <property type="entry name" value="Ser/Thr_PK_GCN2"/>
    <property type="match status" value="1"/>
</dbReference>
<accession>A0A8J6AA06</accession>
<dbReference type="CDD" id="cd14012">
    <property type="entry name" value="PK_eIF2AK_GCN2_rpt1"/>
    <property type="match status" value="1"/>
</dbReference>
<evidence type="ECO:0000259" key="14">
    <source>
        <dbReference type="PROSITE" id="PS50908"/>
    </source>
</evidence>
<feature type="region of interest" description="Disordered" evidence="12">
    <location>
        <begin position="336"/>
        <end position="372"/>
    </location>
</feature>
<evidence type="ECO:0000256" key="5">
    <source>
        <dbReference type="ARBA" id="ARBA00022777"/>
    </source>
</evidence>
<gene>
    <name evidence="15" type="ORF">J0S82_006299</name>
</gene>
<evidence type="ECO:0000313" key="15">
    <source>
        <dbReference type="EMBL" id="KAG8514560.1"/>
    </source>
</evidence>
<evidence type="ECO:0000256" key="12">
    <source>
        <dbReference type="SAM" id="MobiDB-lite"/>
    </source>
</evidence>
<evidence type="ECO:0000256" key="3">
    <source>
        <dbReference type="ARBA" id="ARBA00022679"/>
    </source>
</evidence>
<keyword evidence="4 10" id="KW-0547">Nucleotide-binding</keyword>
<dbReference type="InterPro" id="IPR041715">
    <property type="entry name" value="HisRS-like_core"/>
</dbReference>
<dbReference type="GO" id="GO:0005524">
    <property type="term" value="F:ATP binding"/>
    <property type="evidence" value="ECO:0007669"/>
    <property type="project" value="UniProtKB-UniRule"/>
</dbReference>
<reference evidence="15" key="1">
    <citation type="journal article" date="2021" name="Evol. Appl.">
        <title>The genome of the Pyrenean desman and the effects of bottlenecks and inbreeding on the genomic landscape of an endangered species.</title>
        <authorList>
            <person name="Escoda L."/>
            <person name="Castresana J."/>
        </authorList>
    </citation>
    <scope>NUCLEOTIDE SEQUENCE</scope>
    <source>
        <strain evidence="15">IBE-C5619</strain>
    </source>
</reference>
<dbReference type="EMBL" id="JAGFMF010011739">
    <property type="protein sequence ID" value="KAG8514560.1"/>
    <property type="molecule type" value="Genomic_DNA"/>
</dbReference>
<dbReference type="Pfam" id="PF13393">
    <property type="entry name" value="tRNA-synt_His"/>
    <property type="match status" value="1"/>
</dbReference>
<feature type="compositionally biased region" description="Basic residues" evidence="12">
    <location>
        <begin position="348"/>
        <end position="360"/>
    </location>
</feature>
<dbReference type="Pfam" id="PF05773">
    <property type="entry name" value="RWD"/>
    <property type="match status" value="1"/>
</dbReference>
<dbReference type="GO" id="GO:0004694">
    <property type="term" value="F:eukaryotic translation initiation factor 2alpha kinase activity"/>
    <property type="evidence" value="ECO:0007669"/>
    <property type="project" value="InterPro"/>
</dbReference>
<dbReference type="FunFam" id="3.30.200.20:FF:000308">
    <property type="entry name" value="Eukaryotic translation initiation factor 2-alpha kinase 4"/>
    <property type="match status" value="1"/>
</dbReference>
<evidence type="ECO:0000256" key="10">
    <source>
        <dbReference type="PIRSR" id="PIRSR000660-2"/>
    </source>
</evidence>
<dbReference type="GO" id="GO:1990625">
    <property type="term" value="P:negative regulation of cytoplasmic translational initiation in response to stress"/>
    <property type="evidence" value="ECO:0007669"/>
    <property type="project" value="TreeGrafter"/>
</dbReference>
<dbReference type="GO" id="GO:0000077">
    <property type="term" value="P:DNA damage checkpoint signaling"/>
    <property type="evidence" value="ECO:0007669"/>
    <property type="project" value="InterPro"/>
</dbReference>
<dbReference type="Pfam" id="PF00069">
    <property type="entry name" value="Pkinase"/>
    <property type="match status" value="3"/>
</dbReference>
<keyword evidence="6 10" id="KW-0067">ATP-binding</keyword>
<feature type="compositionally biased region" description="Basic and acidic residues" evidence="12">
    <location>
        <begin position="1"/>
        <end position="10"/>
    </location>
</feature>
<dbReference type="Gene3D" id="3.30.200.20">
    <property type="entry name" value="Phosphorylase Kinase, domain 1"/>
    <property type="match status" value="1"/>
</dbReference>
<evidence type="ECO:0000256" key="2">
    <source>
        <dbReference type="ARBA" id="ARBA00022527"/>
    </source>
</evidence>
<dbReference type="InterPro" id="IPR000719">
    <property type="entry name" value="Prot_kinase_dom"/>
</dbReference>
<feature type="region of interest" description="Disordered" evidence="12">
    <location>
        <begin position="1"/>
        <end position="134"/>
    </location>
</feature>
<dbReference type="FunFam" id="1.10.510.10:FF:000353">
    <property type="entry name" value="Eukaryotic translation initiation factor 2-alpha kinase 4"/>
    <property type="match status" value="1"/>
</dbReference>
<protein>
    <recommendedName>
        <fullName evidence="1">non-specific serine/threonine protein kinase</fullName>
        <ecNumber evidence="1">2.7.11.1</ecNumber>
    </recommendedName>
</protein>
<dbReference type="FunFam" id="3.10.110.10:FF:000057">
    <property type="entry name" value="eukaryotic translation initiation factor 2-alpha kinase 4"/>
    <property type="match status" value="1"/>
</dbReference>
<name>A0A8J6AA06_GALPY</name>
<feature type="binding site" evidence="10 11">
    <location>
        <position position="714"/>
    </location>
    <ligand>
        <name>ATP</name>
        <dbReference type="ChEBI" id="CHEBI:30616"/>
    </ligand>
</feature>
<dbReference type="PROSITE" id="PS50908">
    <property type="entry name" value="RWD"/>
    <property type="match status" value="1"/>
</dbReference>
<comment type="caution">
    <text evidence="15">The sequence shown here is derived from an EMBL/GenBank/DDBJ whole genome shotgun (WGS) entry which is preliminary data.</text>
</comment>
<evidence type="ECO:0000313" key="16">
    <source>
        <dbReference type="Proteomes" id="UP000700334"/>
    </source>
</evidence>
<dbReference type="InterPro" id="IPR017441">
    <property type="entry name" value="Protein_kinase_ATP_BS"/>
</dbReference>
<feature type="domain" description="Protein kinase" evidence="13">
    <location>
        <begin position="391"/>
        <end position="634"/>
    </location>
</feature>
<dbReference type="SUPFAM" id="SSF55681">
    <property type="entry name" value="Class II aaRS and biotin synthetases"/>
    <property type="match status" value="1"/>
</dbReference>
<dbReference type="SUPFAM" id="SSF54495">
    <property type="entry name" value="UBC-like"/>
    <property type="match status" value="1"/>
</dbReference>
<dbReference type="InterPro" id="IPR006575">
    <property type="entry name" value="RWD_dom"/>
</dbReference>
<dbReference type="GO" id="GO:0005634">
    <property type="term" value="C:nucleus"/>
    <property type="evidence" value="ECO:0007669"/>
    <property type="project" value="TreeGrafter"/>
</dbReference>
<dbReference type="Pfam" id="PF12745">
    <property type="entry name" value="HGTP_anticodon2"/>
    <property type="match status" value="1"/>
</dbReference>
<dbReference type="SMART" id="SM00591">
    <property type="entry name" value="RWD"/>
    <property type="match status" value="1"/>
</dbReference>
<dbReference type="Gene3D" id="3.10.110.10">
    <property type="entry name" value="Ubiquitin Conjugating Enzyme"/>
    <property type="match status" value="1"/>
</dbReference>
<feature type="region of interest" description="Disordered" evidence="12">
    <location>
        <begin position="861"/>
        <end position="881"/>
    </location>
</feature>
<dbReference type="CDD" id="cd14046">
    <property type="entry name" value="STKc_EIF2AK4_GCN2_rpt2"/>
    <property type="match status" value="1"/>
</dbReference>